<evidence type="ECO:0000313" key="3">
    <source>
        <dbReference type="Proteomes" id="UP000448943"/>
    </source>
</evidence>
<keyword evidence="1" id="KW-0472">Membrane</keyword>
<gene>
    <name evidence="2" type="ORF">ERL59_03725</name>
</gene>
<keyword evidence="1" id="KW-0812">Transmembrane</keyword>
<dbReference type="AlphaFoldDB" id="A0A6N9Q273"/>
<dbReference type="EMBL" id="SIJB01000009">
    <property type="protein sequence ID" value="NBI28068.1"/>
    <property type="molecule type" value="Genomic_DNA"/>
</dbReference>
<reference evidence="2 3" key="1">
    <citation type="submission" date="2019-01" db="EMBL/GenBank/DDBJ databases">
        <title>Chengkuizengella sp. nov., isolated from deep-sea sediment of East Pacific Ocean.</title>
        <authorList>
            <person name="Yang J."/>
            <person name="Lai Q."/>
            <person name="Shao Z."/>
        </authorList>
    </citation>
    <scope>NUCLEOTIDE SEQUENCE [LARGE SCALE GENOMIC DNA]</scope>
    <source>
        <strain evidence="2 3">YPA3-1-1</strain>
    </source>
</reference>
<protein>
    <submittedName>
        <fullName evidence="2">Uncharacterized protein</fullName>
    </submittedName>
</protein>
<keyword evidence="3" id="KW-1185">Reference proteome</keyword>
<organism evidence="2 3">
    <name type="scientific">Chengkuizengella marina</name>
    <dbReference type="NCBI Taxonomy" id="2507566"/>
    <lineage>
        <taxon>Bacteria</taxon>
        <taxon>Bacillati</taxon>
        <taxon>Bacillota</taxon>
        <taxon>Bacilli</taxon>
        <taxon>Bacillales</taxon>
        <taxon>Paenibacillaceae</taxon>
        <taxon>Chengkuizengella</taxon>
    </lineage>
</organism>
<name>A0A6N9Q273_9BACL</name>
<feature type="transmembrane region" description="Helical" evidence="1">
    <location>
        <begin position="12"/>
        <end position="30"/>
    </location>
</feature>
<dbReference type="RefSeq" id="WP_160644668.1">
    <property type="nucleotide sequence ID" value="NZ_SIJB01000009.1"/>
</dbReference>
<comment type="caution">
    <text evidence="2">The sequence shown here is derived from an EMBL/GenBank/DDBJ whole genome shotgun (WGS) entry which is preliminary data.</text>
</comment>
<accession>A0A6N9Q273</accession>
<evidence type="ECO:0000256" key="1">
    <source>
        <dbReference type="SAM" id="Phobius"/>
    </source>
</evidence>
<sequence length="62" mass="7220">MNTFLERIKQPHILFMIAALIYQGLEYFGYGINQETFEMSVDLVTFLLLGVTVYKSDKNKLI</sequence>
<evidence type="ECO:0000313" key="2">
    <source>
        <dbReference type="EMBL" id="NBI28068.1"/>
    </source>
</evidence>
<keyword evidence="1" id="KW-1133">Transmembrane helix</keyword>
<dbReference type="OrthoDB" id="9857311at2"/>
<proteinExistence type="predicted"/>
<dbReference type="Proteomes" id="UP000448943">
    <property type="component" value="Unassembled WGS sequence"/>
</dbReference>